<feature type="domain" description="Mur ligase N-terminal catalytic" evidence="12">
    <location>
        <begin position="23"/>
        <end position="70"/>
    </location>
</feature>
<dbReference type="GO" id="GO:0047480">
    <property type="term" value="F:UDP-N-acetylmuramoyl-tripeptide-D-alanyl-D-alanine ligase activity"/>
    <property type="evidence" value="ECO:0007669"/>
    <property type="project" value="UniProtKB-EC"/>
</dbReference>
<evidence type="ECO:0000256" key="11">
    <source>
        <dbReference type="RuleBase" id="RU004136"/>
    </source>
</evidence>
<comment type="function">
    <text evidence="10 11">Involved in cell wall formation. Catalyzes the final step in the synthesis of UDP-N-acetylmuramoyl-pentapeptide, the precursor of murein.</text>
</comment>
<dbReference type="SUPFAM" id="SSF53623">
    <property type="entry name" value="MurD-like peptide ligases, catalytic domain"/>
    <property type="match status" value="1"/>
</dbReference>
<dbReference type="InterPro" id="IPR035911">
    <property type="entry name" value="MurE/MurF_N"/>
</dbReference>
<accession>A0ABW3H2P1</accession>
<dbReference type="Gene3D" id="3.40.1190.10">
    <property type="entry name" value="Mur-like, catalytic domain"/>
    <property type="match status" value="1"/>
</dbReference>
<dbReference type="Pfam" id="PF02875">
    <property type="entry name" value="Mur_ligase_C"/>
    <property type="match status" value="1"/>
</dbReference>
<evidence type="ECO:0000259" key="12">
    <source>
        <dbReference type="Pfam" id="PF01225"/>
    </source>
</evidence>
<keyword evidence="6 10" id="KW-0133">Cell shape</keyword>
<dbReference type="SUPFAM" id="SSF63418">
    <property type="entry name" value="MurE/MurF N-terminal domain"/>
    <property type="match status" value="1"/>
</dbReference>
<dbReference type="InterPro" id="IPR000713">
    <property type="entry name" value="Mur_ligase_N"/>
</dbReference>
<dbReference type="Pfam" id="PF01225">
    <property type="entry name" value="Mur_ligase"/>
    <property type="match status" value="1"/>
</dbReference>
<evidence type="ECO:0000313" key="16">
    <source>
        <dbReference type="Proteomes" id="UP001596977"/>
    </source>
</evidence>
<dbReference type="NCBIfam" id="TIGR01143">
    <property type="entry name" value="murF"/>
    <property type="match status" value="1"/>
</dbReference>
<dbReference type="RefSeq" id="WP_264943469.1">
    <property type="nucleotide sequence ID" value="NZ_JAPDRA010000002.1"/>
</dbReference>
<feature type="domain" description="Mur ligase central" evidence="14">
    <location>
        <begin position="102"/>
        <end position="299"/>
    </location>
</feature>
<evidence type="ECO:0000259" key="13">
    <source>
        <dbReference type="Pfam" id="PF02875"/>
    </source>
</evidence>
<evidence type="ECO:0000256" key="9">
    <source>
        <dbReference type="ARBA" id="ARBA00023316"/>
    </source>
</evidence>
<dbReference type="SUPFAM" id="SSF53244">
    <property type="entry name" value="MurD-like peptide ligases, peptide-binding domain"/>
    <property type="match status" value="1"/>
</dbReference>
<protein>
    <recommendedName>
        <fullName evidence="10 11">UDP-N-acetylmuramoyl-tripeptide--D-alanyl-D-alanine ligase</fullName>
        <ecNumber evidence="10 11">6.3.2.10</ecNumber>
    </recommendedName>
    <alternativeName>
        <fullName evidence="10">D-alanyl-D-alanine-adding enzyme</fullName>
    </alternativeName>
</protein>
<dbReference type="InterPro" id="IPR004101">
    <property type="entry name" value="Mur_ligase_C"/>
</dbReference>
<evidence type="ECO:0000256" key="3">
    <source>
        <dbReference type="ARBA" id="ARBA00022618"/>
    </source>
</evidence>
<keyword evidence="3 10" id="KW-0132">Cell division</keyword>
<evidence type="ECO:0000256" key="7">
    <source>
        <dbReference type="ARBA" id="ARBA00022984"/>
    </source>
</evidence>
<comment type="similarity">
    <text evidence="10">Belongs to the MurCDEF family. MurF subfamily.</text>
</comment>
<keyword evidence="4 10" id="KW-0547">Nucleotide-binding</keyword>
<dbReference type="EMBL" id="JBHTJG010000002">
    <property type="protein sequence ID" value="MFD0945725.1"/>
    <property type="molecule type" value="Genomic_DNA"/>
</dbReference>
<keyword evidence="1 10" id="KW-0963">Cytoplasm</keyword>
<dbReference type="PANTHER" id="PTHR43024">
    <property type="entry name" value="UDP-N-ACETYLMURAMOYL-TRIPEPTIDE--D-ALANYL-D-ALANINE LIGASE"/>
    <property type="match status" value="1"/>
</dbReference>
<comment type="pathway">
    <text evidence="10 11">Cell wall biogenesis; peptidoglycan biosynthesis.</text>
</comment>
<dbReference type="InterPro" id="IPR051046">
    <property type="entry name" value="MurCDEF_CellWall_CoF430Synth"/>
</dbReference>
<organism evidence="15 16">
    <name type="scientific">Sphingomonas canadensis</name>
    <dbReference type="NCBI Taxonomy" id="1219257"/>
    <lineage>
        <taxon>Bacteria</taxon>
        <taxon>Pseudomonadati</taxon>
        <taxon>Pseudomonadota</taxon>
        <taxon>Alphaproteobacteria</taxon>
        <taxon>Sphingomonadales</taxon>
        <taxon>Sphingomonadaceae</taxon>
        <taxon>Sphingomonas</taxon>
    </lineage>
</organism>
<comment type="subcellular location">
    <subcellularLocation>
        <location evidence="10 11">Cytoplasm</location>
    </subcellularLocation>
</comment>
<name>A0ABW3H2P1_9SPHN</name>
<dbReference type="Pfam" id="PF08245">
    <property type="entry name" value="Mur_ligase_M"/>
    <property type="match status" value="1"/>
</dbReference>
<evidence type="ECO:0000256" key="10">
    <source>
        <dbReference type="HAMAP-Rule" id="MF_02019"/>
    </source>
</evidence>
<keyword evidence="8 10" id="KW-0131">Cell cycle</keyword>
<dbReference type="Proteomes" id="UP001596977">
    <property type="component" value="Unassembled WGS sequence"/>
</dbReference>
<dbReference type="InterPro" id="IPR036565">
    <property type="entry name" value="Mur-like_cat_sf"/>
</dbReference>
<feature type="domain" description="Mur ligase C-terminal" evidence="13">
    <location>
        <begin position="333"/>
        <end position="444"/>
    </location>
</feature>
<comment type="caution">
    <text evidence="15">The sequence shown here is derived from an EMBL/GenBank/DDBJ whole genome shotgun (WGS) entry which is preliminary data.</text>
</comment>
<dbReference type="InterPro" id="IPR036615">
    <property type="entry name" value="Mur_ligase_C_dom_sf"/>
</dbReference>
<dbReference type="InterPro" id="IPR005863">
    <property type="entry name" value="UDP-N-AcMur_synth"/>
</dbReference>
<dbReference type="PANTHER" id="PTHR43024:SF1">
    <property type="entry name" value="UDP-N-ACETYLMURAMOYL-TRIPEPTIDE--D-ALANYL-D-ALANINE LIGASE"/>
    <property type="match status" value="1"/>
</dbReference>
<dbReference type="Gene3D" id="3.90.190.20">
    <property type="entry name" value="Mur ligase, C-terminal domain"/>
    <property type="match status" value="1"/>
</dbReference>
<evidence type="ECO:0000256" key="6">
    <source>
        <dbReference type="ARBA" id="ARBA00022960"/>
    </source>
</evidence>
<evidence type="ECO:0000256" key="5">
    <source>
        <dbReference type="ARBA" id="ARBA00022840"/>
    </source>
</evidence>
<evidence type="ECO:0000256" key="8">
    <source>
        <dbReference type="ARBA" id="ARBA00023306"/>
    </source>
</evidence>
<evidence type="ECO:0000256" key="4">
    <source>
        <dbReference type="ARBA" id="ARBA00022741"/>
    </source>
</evidence>
<evidence type="ECO:0000259" key="14">
    <source>
        <dbReference type="Pfam" id="PF08245"/>
    </source>
</evidence>
<keyword evidence="16" id="KW-1185">Reference proteome</keyword>
<dbReference type="Gene3D" id="3.40.1390.10">
    <property type="entry name" value="MurE/MurF, N-terminal domain"/>
    <property type="match status" value="1"/>
</dbReference>
<gene>
    <name evidence="10 15" type="primary">murF</name>
    <name evidence="15" type="ORF">ACFQ1E_05180</name>
</gene>
<proteinExistence type="inferred from homology"/>
<keyword evidence="7 10" id="KW-0573">Peptidoglycan synthesis</keyword>
<reference evidence="16" key="1">
    <citation type="journal article" date="2019" name="Int. J. Syst. Evol. Microbiol.">
        <title>The Global Catalogue of Microorganisms (GCM) 10K type strain sequencing project: providing services to taxonomists for standard genome sequencing and annotation.</title>
        <authorList>
            <consortium name="The Broad Institute Genomics Platform"/>
            <consortium name="The Broad Institute Genome Sequencing Center for Infectious Disease"/>
            <person name="Wu L."/>
            <person name="Ma J."/>
        </authorList>
    </citation>
    <scope>NUCLEOTIDE SEQUENCE [LARGE SCALE GENOMIC DNA]</scope>
    <source>
        <strain evidence="16">CCUG 62982</strain>
    </source>
</reference>
<evidence type="ECO:0000256" key="1">
    <source>
        <dbReference type="ARBA" id="ARBA00022490"/>
    </source>
</evidence>
<comment type="catalytic activity">
    <reaction evidence="10 11">
        <text>D-alanyl-D-alanine + UDP-N-acetyl-alpha-D-muramoyl-L-alanyl-gamma-D-glutamyl-meso-2,6-diaminopimelate + ATP = UDP-N-acetyl-alpha-D-muramoyl-L-alanyl-gamma-D-glutamyl-meso-2,6-diaminopimeloyl-D-alanyl-D-alanine + ADP + phosphate + H(+)</text>
        <dbReference type="Rhea" id="RHEA:28374"/>
        <dbReference type="ChEBI" id="CHEBI:15378"/>
        <dbReference type="ChEBI" id="CHEBI:30616"/>
        <dbReference type="ChEBI" id="CHEBI:43474"/>
        <dbReference type="ChEBI" id="CHEBI:57822"/>
        <dbReference type="ChEBI" id="CHEBI:61386"/>
        <dbReference type="ChEBI" id="CHEBI:83905"/>
        <dbReference type="ChEBI" id="CHEBI:456216"/>
        <dbReference type="EC" id="6.3.2.10"/>
    </reaction>
</comment>
<keyword evidence="2 10" id="KW-0436">Ligase</keyword>
<evidence type="ECO:0000256" key="2">
    <source>
        <dbReference type="ARBA" id="ARBA00022598"/>
    </source>
</evidence>
<keyword evidence="5 10" id="KW-0067">ATP-binding</keyword>
<dbReference type="EC" id="6.3.2.10" evidence="10 11"/>
<evidence type="ECO:0000313" key="15">
    <source>
        <dbReference type="EMBL" id="MFD0945725.1"/>
    </source>
</evidence>
<dbReference type="HAMAP" id="MF_02019">
    <property type="entry name" value="MurF"/>
    <property type="match status" value="1"/>
</dbReference>
<keyword evidence="9 10" id="KW-0961">Cell wall biogenesis/degradation</keyword>
<comment type="caution">
    <text evidence="10">Lacks conserved residue(s) required for the propagation of feature annotation.</text>
</comment>
<sequence>MRLWTAEEIAIACHGTASAAFAVSGVTFDSREVGPGDLFLALKGETTDGHRFLDQAFARGAAGALVSEPTPHPHVIVPDTTAALDALAVASRGRMGGTVIGVTGSVGKTGTKEALYAALDRADPGCAHRSVKSYNNHTGVPLSLARMPRDARFGVFEMGMNHAGELAALTRLVRPHVALVTTIAPAHSAFFRDEAEIADAKAEIFQGLEPGGTAIVPFDSPHRERLIAAARPHAARIVTFGLGEGADVRALETMRTRSGGTYVTARLELGGGGWRELSFTLSQPGMHWVSNAMAVLAAVEAAGGDLELAGLAMAELGGLPGRGARLTVPAVGGEALVIDESYNANPASMRATLEVLGDERGRKLAVLGEMFELGEHSEAFHAELSGPVQAAGITYAILVGEGMKPLANALEGHVDFVHVPDAAAARDRLDAVLQAGDAVLVKGSNGVRLSTLVAALAERQPCST</sequence>
<dbReference type="InterPro" id="IPR013221">
    <property type="entry name" value="Mur_ligase_cen"/>
</dbReference>